<evidence type="ECO:0000313" key="2">
    <source>
        <dbReference type="Proteomes" id="UP000516438"/>
    </source>
</evidence>
<name>A0A7H1DTL6_9FLAO</name>
<dbReference type="Pfam" id="PF26611">
    <property type="entry name" value="MAD7"/>
    <property type="match status" value="1"/>
</dbReference>
<dbReference type="AlphaFoldDB" id="A0A7H1DTL6"/>
<proteinExistence type="predicted"/>
<protein>
    <submittedName>
        <fullName evidence="1">Uncharacterized protein</fullName>
    </submittedName>
</protein>
<reference evidence="1 2" key="1">
    <citation type="submission" date="2020-07" db="EMBL/GenBank/DDBJ databases">
        <title>Complete genome and description of Chryseobacterium manosquense strain Marseille-Q2069 sp. nov.</title>
        <authorList>
            <person name="Boxberger M."/>
        </authorList>
    </citation>
    <scope>NUCLEOTIDE SEQUENCE [LARGE SCALE GENOMIC DNA]</scope>
    <source>
        <strain evidence="1 2">Marseille-Q2069</strain>
    </source>
</reference>
<keyword evidence="2" id="KW-1185">Reference proteome</keyword>
<dbReference type="Proteomes" id="UP000516438">
    <property type="component" value="Chromosome"/>
</dbReference>
<gene>
    <name evidence="1" type="ORF">H0S70_07945</name>
</gene>
<dbReference type="NCBIfam" id="NF047733">
    <property type="entry name" value="antiphage_MADS7"/>
    <property type="match status" value="1"/>
</dbReference>
<dbReference type="RefSeq" id="WP_188320425.1">
    <property type="nucleotide sequence ID" value="NZ_CP060203.1"/>
</dbReference>
<accession>A0A7H1DTL6</accession>
<evidence type="ECO:0000313" key="1">
    <source>
        <dbReference type="EMBL" id="QNS40324.1"/>
    </source>
</evidence>
<dbReference type="KEGG" id="cmaq:H0S70_07945"/>
<organism evidence="1 2">
    <name type="scientific">Chryseobacterium manosquense</name>
    <dbReference type="NCBI Taxonomy" id="2754694"/>
    <lineage>
        <taxon>Bacteria</taxon>
        <taxon>Pseudomonadati</taxon>
        <taxon>Bacteroidota</taxon>
        <taxon>Flavobacteriia</taxon>
        <taxon>Flavobacteriales</taxon>
        <taxon>Weeksellaceae</taxon>
        <taxon>Chryseobacterium group</taxon>
        <taxon>Chryseobacterium</taxon>
    </lineage>
</organism>
<dbReference type="InterPro" id="IPR058120">
    <property type="entry name" value="MADS7"/>
</dbReference>
<sequence length="518" mass="60417">MPIKLNKDESVFRNELIFTVDAKQINIDYTFVNLFMLLKHSGIRPSQRTRRGENVFINLEKLKMILAKLEEDGELEGFKENMDAAELWMRTNLVNLVNRGNTDKEEISSLKPIHLQSYRVRNAQKTRDYFSADQVYLMLSSDPKVKENLINFLADGYDSTTNQLLSGNRLDVDSLGILHLMKSISPGFLESNTSLNKIRPLLEEQSNKYCEDVRKLLVYKNEIPRGVLIEYLKTITSFHLALYINKLIALLPKMIEEGSVNVYDDWAVVLDVTDNFESKISSLAIADAERTYNSIYKYIKASFKINTIISKLNLDKSDSASVPKALHILKNNISEHETLFKAFWDIIFNQQDDADKSLLEEKVKYEETYFDKYVEILVKEKGPYQYKYHLQFIDSVCQKNSERGFLAQGRSRKHPRRYVLGTRLLETLVQIQVLDREEDKFVTRSLSIEELMENLRERYGLIINGQNEERFKDADLHTNIAFKENVEAFKLKLRQIGFYNDLSDAYILQKIRPRYSLK</sequence>
<dbReference type="EMBL" id="CP060203">
    <property type="protein sequence ID" value="QNS40324.1"/>
    <property type="molecule type" value="Genomic_DNA"/>
</dbReference>